<dbReference type="Gene3D" id="3.20.20.80">
    <property type="entry name" value="Glycosidases"/>
    <property type="match status" value="2"/>
</dbReference>
<dbReference type="SMART" id="SM00642">
    <property type="entry name" value="Aamy"/>
    <property type="match status" value="1"/>
</dbReference>
<dbReference type="GO" id="GO:0005975">
    <property type="term" value="P:carbohydrate metabolic process"/>
    <property type="evidence" value="ECO:0007669"/>
    <property type="project" value="InterPro"/>
</dbReference>
<evidence type="ECO:0000313" key="2">
    <source>
        <dbReference type="EMBL" id="MBH8555573.1"/>
    </source>
</evidence>
<proteinExistence type="predicted"/>
<dbReference type="RefSeq" id="WP_214441783.1">
    <property type="nucleotide sequence ID" value="NZ_JAECZB010000096.1"/>
</dbReference>
<comment type="caution">
    <text evidence="2">The sequence shown here is derived from an EMBL/GenBank/DDBJ whole genome shotgun (WGS) entry which is preliminary data.</text>
</comment>
<dbReference type="InterPro" id="IPR006047">
    <property type="entry name" value="GH13_cat_dom"/>
</dbReference>
<dbReference type="PANTHER" id="PTHR10357:SF209">
    <property type="entry name" value="PERIPLASMIC ALPHA-AMYLASE"/>
    <property type="match status" value="1"/>
</dbReference>
<name>A0A8J7HMI6_9CYAN</name>
<dbReference type="EMBL" id="JAECZB010000096">
    <property type="protein sequence ID" value="MBH8555573.1"/>
    <property type="molecule type" value="Genomic_DNA"/>
</dbReference>
<gene>
    <name evidence="2" type="ORF">I8751_25165</name>
</gene>
<evidence type="ECO:0000313" key="3">
    <source>
        <dbReference type="Proteomes" id="UP000599391"/>
    </source>
</evidence>
<evidence type="ECO:0000259" key="1">
    <source>
        <dbReference type="SMART" id="SM00642"/>
    </source>
</evidence>
<dbReference type="SUPFAM" id="SSF51445">
    <property type="entry name" value="(Trans)glycosidases"/>
    <property type="match status" value="1"/>
</dbReference>
<sequence length="522" mass="59326">MAKVEEFAPQELSDTDLKPRGRVQLSPVSWRDQFLYHLLPDRFSDDNESHRELFDRTNPLRFQVKNKADWIAASTKFLGGTFRGIRSKLDYLQGLGVTTLWINSPWRQLDLETDNNDSIQNFLDIDPNLGTCQDLRDLIDAAHDRRMYVILDVISNHSGNDWFYRDEMIANLARVYQYWIALVDCDGFCIKTTERIPPQNARKFCTAIREYAQSIGKDNFLLTGKINSDNMTDAYLDIFGCNLSAVLDIASAPDTLTSMAKGLADPCVFFDLYSESHLAGQCRQDGLYHVSILDDDISSPNCKQRFAVHSDVPNLYEQIANVVGVQLTMPGIPAIYYGTEQAFDGNVDNLEDTQFAAYKCSREAMFGGDFGAFQTAGCHFFNPDHPTYLRIAAIARLRNQHDKIGKALRRGHHVLRETSFCNYPFSIPQQGELVAWSQILFDTEVLMVLNTHALENRGAEVTVDAAMHPHDSTMTYLYKSDWSDKQLRYPPDRQTITVQHYHDDGRASVRIDLPPSCMAILV</sequence>
<organism evidence="2 3">
    <name type="scientific">Atlanticothrix silvestris CENA357</name>
    <dbReference type="NCBI Taxonomy" id="1725252"/>
    <lineage>
        <taxon>Bacteria</taxon>
        <taxon>Bacillati</taxon>
        <taxon>Cyanobacteriota</taxon>
        <taxon>Cyanophyceae</taxon>
        <taxon>Nostocales</taxon>
        <taxon>Nodulariaceae</taxon>
        <taxon>Atlanticothrix</taxon>
        <taxon>Atlanticothrix silvestris</taxon>
    </lineage>
</organism>
<dbReference type="InterPro" id="IPR017853">
    <property type="entry name" value="GH"/>
</dbReference>
<dbReference type="AlphaFoldDB" id="A0A8J7HMI6"/>
<keyword evidence="3" id="KW-1185">Reference proteome</keyword>
<dbReference type="Proteomes" id="UP000599391">
    <property type="component" value="Unassembled WGS sequence"/>
</dbReference>
<dbReference type="PANTHER" id="PTHR10357">
    <property type="entry name" value="ALPHA-AMYLASE FAMILY MEMBER"/>
    <property type="match status" value="1"/>
</dbReference>
<protein>
    <submittedName>
        <fullName evidence="2">Alpha-amylase</fullName>
    </submittedName>
</protein>
<reference evidence="2 3" key="1">
    <citation type="journal article" date="2021" name="Int. J. Syst. Evol. Microbiol.">
        <title>Amazonocrinis nigriterrae gen. nov., sp. nov., Atlanticothrix silvestris gen. nov., sp. nov. and Dendronalium phyllosphericum gen. nov., sp. nov., nostocacean cyanobacteria from Brazilian environments.</title>
        <authorList>
            <person name="Alvarenga D.O."/>
            <person name="Andreote A.P.D."/>
            <person name="Branco L.H.Z."/>
            <person name="Delbaje E."/>
            <person name="Cruz R.B."/>
            <person name="Varani A.M."/>
            <person name="Fiore M.F."/>
        </authorList>
    </citation>
    <scope>NUCLEOTIDE SEQUENCE [LARGE SCALE GENOMIC DNA]</scope>
    <source>
        <strain evidence="2 3">CENA357</strain>
    </source>
</reference>
<accession>A0A8J7HMI6</accession>
<dbReference type="Pfam" id="PF00128">
    <property type="entry name" value="Alpha-amylase"/>
    <property type="match status" value="1"/>
</dbReference>
<feature type="domain" description="Glycosyl hydrolase family 13 catalytic" evidence="1">
    <location>
        <begin position="37"/>
        <end position="398"/>
    </location>
</feature>